<dbReference type="FunFam" id="3.40.140.20:FF:000001">
    <property type="entry name" value="Bifunctional purine biosynthesis protein PurH"/>
    <property type="match status" value="1"/>
</dbReference>
<evidence type="ECO:0000313" key="12">
    <source>
        <dbReference type="EMBL" id="EEW96827.1"/>
    </source>
</evidence>
<dbReference type="InterPro" id="IPR002695">
    <property type="entry name" value="PurH-like"/>
</dbReference>
<dbReference type="EC" id="3.5.4.10" evidence="10"/>
<evidence type="ECO:0000256" key="4">
    <source>
        <dbReference type="ARBA" id="ARBA00022679"/>
    </source>
</evidence>
<dbReference type="EC" id="2.1.2.3" evidence="10"/>
<dbReference type="GO" id="GO:0003937">
    <property type="term" value="F:IMP cyclohydrolase activity"/>
    <property type="evidence" value="ECO:0007669"/>
    <property type="project" value="UniProtKB-UniRule"/>
</dbReference>
<dbReference type="Proteomes" id="UP000004736">
    <property type="component" value="Unassembled WGS sequence"/>
</dbReference>
<comment type="caution">
    <text evidence="12">The sequence shown here is derived from an EMBL/GenBank/DDBJ whole genome shotgun (WGS) entry which is preliminary data.</text>
</comment>
<dbReference type="InterPro" id="IPR011607">
    <property type="entry name" value="MGS-like_dom"/>
</dbReference>
<comment type="similarity">
    <text evidence="3 10">Belongs to the PurH family.</text>
</comment>
<dbReference type="PANTHER" id="PTHR11692:SF0">
    <property type="entry name" value="BIFUNCTIONAL PURINE BIOSYNTHESIS PROTEIN ATIC"/>
    <property type="match status" value="1"/>
</dbReference>
<comment type="catalytic activity">
    <reaction evidence="9 10">
        <text>IMP + H2O = 5-formamido-1-(5-phospho-D-ribosyl)imidazole-4-carboxamide</text>
        <dbReference type="Rhea" id="RHEA:18445"/>
        <dbReference type="ChEBI" id="CHEBI:15377"/>
        <dbReference type="ChEBI" id="CHEBI:58053"/>
        <dbReference type="ChEBI" id="CHEBI:58467"/>
        <dbReference type="EC" id="3.5.4.10"/>
    </reaction>
</comment>
<evidence type="ECO:0000256" key="3">
    <source>
        <dbReference type="ARBA" id="ARBA00007667"/>
    </source>
</evidence>
<evidence type="ECO:0000313" key="13">
    <source>
        <dbReference type="Proteomes" id="UP000004736"/>
    </source>
</evidence>
<gene>
    <name evidence="10 12" type="primary">purH</name>
    <name evidence="12" type="ORF">GCWU000321_00795</name>
</gene>
<dbReference type="InterPro" id="IPR036914">
    <property type="entry name" value="MGS-like_dom_sf"/>
</dbReference>
<dbReference type="Gene3D" id="3.40.140.20">
    <property type="match status" value="2"/>
</dbReference>
<accession>C9LMP1</accession>
<keyword evidence="6 10" id="KW-0378">Hydrolase</keyword>
<dbReference type="InterPro" id="IPR024051">
    <property type="entry name" value="AICAR_Tfase_dup_dom_sf"/>
</dbReference>
<dbReference type="FunFam" id="3.40.50.1380:FF:000001">
    <property type="entry name" value="Bifunctional purine biosynthesis protein PurH"/>
    <property type="match status" value="1"/>
</dbReference>
<comment type="catalytic activity">
    <reaction evidence="8 10">
        <text>(6R)-10-formyltetrahydrofolate + 5-amino-1-(5-phospho-beta-D-ribosyl)imidazole-4-carboxamide = 5-formamido-1-(5-phospho-D-ribosyl)imidazole-4-carboxamide + (6S)-5,6,7,8-tetrahydrofolate</text>
        <dbReference type="Rhea" id="RHEA:22192"/>
        <dbReference type="ChEBI" id="CHEBI:57453"/>
        <dbReference type="ChEBI" id="CHEBI:58467"/>
        <dbReference type="ChEBI" id="CHEBI:58475"/>
        <dbReference type="ChEBI" id="CHEBI:195366"/>
        <dbReference type="EC" id="2.1.2.3"/>
    </reaction>
</comment>
<dbReference type="InterPro" id="IPR016193">
    <property type="entry name" value="Cytidine_deaminase-like"/>
</dbReference>
<keyword evidence="13" id="KW-1185">Reference proteome</keyword>
<dbReference type="PANTHER" id="PTHR11692">
    <property type="entry name" value="BIFUNCTIONAL PURINE BIOSYNTHESIS PROTEIN PURH"/>
    <property type="match status" value="1"/>
</dbReference>
<dbReference type="GO" id="GO:0005829">
    <property type="term" value="C:cytosol"/>
    <property type="evidence" value="ECO:0007669"/>
    <property type="project" value="TreeGrafter"/>
</dbReference>
<dbReference type="UniPathway" id="UPA00074">
    <property type="reaction ID" value="UER00133"/>
</dbReference>
<comment type="domain">
    <text evidence="10">The IMP cyclohydrolase activity resides in the N-terminal region.</text>
</comment>
<dbReference type="HOGENOM" id="CLU_016316_5_2_9"/>
<dbReference type="EMBL" id="ACIM02000001">
    <property type="protein sequence ID" value="EEW96827.1"/>
    <property type="molecule type" value="Genomic_DNA"/>
</dbReference>
<dbReference type="FunFam" id="3.40.140.20:FF:000002">
    <property type="entry name" value="Bifunctional purine biosynthesis protein PurH"/>
    <property type="match status" value="1"/>
</dbReference>
<dbReference type="NCBIfam" id="NF002049">
    <property type="entry name" value="PRK00881.1"/>
    <property type="match status" value="1"/>
</dbReference>
<dbReference type="PIRSF" id="PIRSF000414">
    <property type="entry name" value="AICARFT_IMPCHas"/>
    <property type="match status" value="1"/>
</dbReference>
<name>C9LMP1_9FIRM</name>
<reference evidence="12" key="1">
    <citation type="submission" date="2009-09" db="EMBL/GenBank/DDBJ databases">
        <authorList>
            <person name="Weinstock G."/>
            <person name="Sodergren E."/>
            <person name="Clifton S."/>
            <person name="Fulton L."/>
            <person name="Fulton B."/>
            <person name="Courtney L."/>
            <person name="Fronick C."/>
            <person name="Harrison M."/>
            <person name="Strong C."/>
            <person name="Farmer C."/>
            <person name="Delahaunty K."/>
            <person name="Markovic C."/>
            <person name="Hall O."/>
            <person name="Minx P."/>
            <person name="Tomlinson C."/>
            <person name="Mitreva M."/>
            <person name="Nelson J."/>
            <person name="Hou S."/>
            <person name="Wollam A."/>
            <person name="Pepin K.H."/>
            <person name="Johnson M."/>
            <person name="Bhonagiri V."/>
            <person name="Nash W.E."/>
            <person name="Warren W."/>
            <person name="Chinwalla A."/>
            <person name="Mardis E.R."/>
            <person name="Wilson R.K."/>
        </authorList>
    </citation>
    <scope>NUCLEOTIDE SEQUENCE [LARGE SCALE GENOMIC DNA]</scope>
    <source>
        <strain evidence="12">DSM 15470</strain>
    </source>
</reference>
<dbReference type="Gene3D" id="3.40.50.1380">
    <property type="entry name" value="Methylglyoxal synthase-like domain"/>
    <property type="match status" value="1"/>
</dbReference>
<dbReference type="PROSITE" id="PS51855">
    <property type="entry name" value="MGS"/>
    <property type="match status" value="1"/>
</dbReference>
<keyword evidence="7 10" id="KW-0511">Multifunctional enzyme</keyword>
<dbReference type="NCBIfam" id="TIGR00355">
    <property type="entry name" value="purH"/>
    <property type="match status" value="1"/>
</dbReference>
<dbReference type="SUPFAM" id="SSF52335">
    <property type="entry name" value="Methylglyoxal synthase-like"/>
    <property type="match status" value="1"/>
</dbReference>
<evidence type="ECO:0000256" key="1">
    <source>
        <dbReference type="ARBA" id="ARBA00004844"/>
    </source>
</evidence>
<dbReference type="HAMAP" id="MF_00139">
    <property type="entry name" value="PurH"/>
    <property type="match status" value="1"/>
</dbReference>
<proteinExistence type="inferred from homology"/>
<comment type="pathway">
    <text evidence="1 10">Purine metabolism; IMP biosynthesis via de novo pathway; IMP from 5-formamido-1-(5-phospho-D-ribosyl)imidazole-4-carboxamide: step 1/1.</text>
</comment>
<keyword evidence="4 10" id="KW-0808">Transferase</keyword>
<protein>
    <recommendedName>
        <fullName evidence="10">Bifunctional purine biosynthesis protein PurH</fullName>
    </recommendedName>
    <domain>
        <recommendedName>
            <fullName evidence="10">Phosphoribosylaminoimidazolecarboxamide formyltransferase</fullName>
            <ecNumber evidence="10">2.1.2.3</ecNumber>
        </recommendedName>
        <alternativeName>
            <fullName evidence="10">AICAR transformylase</fullName>
        </alternativeName>
    </domain>
    <domain>
        <recommendedName>
            <fullName evidence="10">IMP cyclohydrolase</fullName>
            <ecNumber evidence="10">3.5.4.10</ecNumber>
        </recommendedName>
        <alternativeName>
            <fullName evidence="10">ATIC</fullName>
        </alternativeName>
        <alternativeName>
            <fullName evidence="10">IMP synthase</fullName>
        </alternativeName>
        <alternativeName>
            <fullName evidence="10">Inosinicase</fullName>
        </alternativeName>
    </domain>
</protein>
<evidence type="ECO:0000256" key="10">
    <source>
        <dbReference type="HAMAP-Rule" id="MF_00139"/>
    </source>
</evidence>
<dbReference type="SMART" id="SM00798">
    <property type="entry name" value="AICARFT_IMPCHas"/>
    <property type="match status" value="1"/>
</dbReference>
<sequence>MKMAVKRALISVSDKTGIVEFAKGLHELGVEIISTGGTMKAISEAGIPVMSVSDLTGFPEMMDGRVKTLHPKIHGGILAVRDNPAHVKAMEEHGIAGIDLVAVNLYPFRETIARPGVIRAEAVENIDIGGPSMVRAAAKNYKYVTIVVDPAQYGEVLERIREDRLTEEFRFDLSRKAFLHTGLYDCAIADYMTKEINGGGEGLPDIFAKAYVKIQNLRYGENPHQKAAFYRDPEAKGGIASARQLHGKELSYNNIVDMEAAWDLACEWKDTPACVVVKHTNPCGTALGTSALDAFKRAFAADSKSAFGGIVAMNRECDKETAEEMKPIFFEVIMAPKFSQEAVDILSVKKNIRLVEVADTEEKELQLHKVSGGLLVQTPDDSSETRADCTCVTERAPTEEEWQALEFGWKIVKHVKSNAIVLTGKDITYGVGAGQMNRVGAADIAIAEAGEKCKGSIMASDAFFPFGDTIEAAGKAGITAVIQPGGSIRDQESIDMANKYGIAMVFTGHRHFRHS</sequence>
<dbReference type="SMART" id="SM00851">
    <property type="entry name" value="MGS"/>
    <property type="match status" value="1"/>
</dbReference>
<dbReference type="Pfam" id="PF02142">
    <property type="entry name" value="MGS"/>
    <property type="match status" value="1"/>
</dbReference>
<dbReference type="STRING" id="592028.GCWU000321_00795"/>
<dbReference type="eggNOG" id="COG0138">
    <property type="taxonomic scope" value="Bacteria"/>
</dbReference>
<evidence type="ECO:0000256" key="8">
    <source>
        <dbReference type="ARBA" id="ARBA00050488"/>
    </source>
</evidence>
<evidence type="ECO:0000256" key="7">
    <source>
        <dbReference type="ARBA" id="ARBA00023268"/>
    </source>
</evidence>
<dbReference type="Pfam" id="PF01808">
    <property type="entry name" value="AICARFT_IMPCHas"/>
    <property type="match status" value="1"/>
</dbReference>
<dbReference type="AlphaFoldDB" id="C9LMP1"/>
<evidence type="ECO:0000259" key="11">
    <source>
        <dbReference type="PROSITE" id="PS51855"/>
    </source>
</evidence>
<keyword evidence="5 10" id="KW-0658">Purine biosynthesis</keyword>
<dbReference type="SUPFAM" id="SSF53927">
    <property type="entry name" value="Cytidine deaminase-like"/>
    <property type="match status" value="1"/>
</dbReference>
<evidence type="ECO:0000256" key="9">
    <source>
        <dbReference type="ARBA" id="ARBA00050687"/>
    </source>
</evidence>
<dbReference type="CDD" id="cd01421">
    <property type="entry name" value="IMPCH"/>
    <property type="match status" value="1"/>
</dbReference>
<dbReference type="GO" id="GO:0004643">
    <property type="term" value="F:phosphoribosylaminoimidazolecarboxamide formyltransferase activity"/>
    <property type="evidence" value="ECO:0007669"/>
    <property type="project" value="UniProtKB-UniRule"/>
</dbReference>
<evidence type="ECO:0000256" key="2">
    <source>
        <dbReference type="ARBA" id="ARBA00004954"/>
    </source>
</evidence>
<comment type="pathway">
    <text evidence="2 10">Purine metabolism; IMP biosynthesis via de novo pathway; 5-formamido-1-(5-phospho-D-ribosyl)imidazole-4-carboxamide from 5-amino-1-(5-phospho-D-ribosyl)imidazole-4-carboxamide (10-formyl THF route): step 1/1.</text>
</comment>
<dbReference type="GO" id="GO:0006189">
    <property type="term" value="P:'de novo' IMP biosynthetic process"/>
    <property type="evidence" value="ECO:0007669"/>
    <property type="project" value="UniProtKB-UniRule"/>
</dbReference>
<evidence type="ECO:0000256" key="5">
    <source>
        <dbReference type="ARBA" id="ARBA00022755"/>
    </source>
</evidence>
<evidence type="ECO:0000256" key="6">
    <source>
        <dbReference type="ARBA" id="ARBA00022801"/>
    </source>
</evidence>
<feature type="domain" description="MGS-like" evidence="11">
    <location>
        <begin position="1"/>
        <end position="148"/>
    </location>
</feature>
<organism evidence="12 13">
    <name type="scientific">Dialister invisus DSM 15470</name>
    <dbReference type="NCBI Taxonomy" id="592028"/>
    <lineage>
        <taxon>Bacteria</taxon>
        <taxon>Bacillati</taxon>
        <taxon>Bacillota</taxon>
        <taxon>Negativicutes</taxon>
        <taxon>Veillonellales</taxon>
        <taxon>Veillonellaceae</taxon>
        <taxon>Dialister</taxon>
    </lineage>
</organism>